<gene>
    <name evidence="1" type="ORF">CEXT_117861</name>
</gene>
<accession>A0AAV4W0V2</accession>
<comment type="caution">
    <text evidence="1">The sequence shown here is derived from an EMBL/GenBank/DDBJ whole genome shotgun (WGS) entry which is preliminary data.</text>
</comment>
<evidence type="ECO:0000313" key="2">
    <source>
        <dbReference type="Proteomes" id="UP001054945"/>
    </source>
</evidence>
<reference evidence="1 2" key="1">
    <citation type="submission" date="2021-06" db="EMBL/GenBank/DDBJ databases">
        <title>Caerostris extrusa draft genome.</title>
        <authorList>
            <person name="Kono N."/>
            <person name="Arakawa K."/>
        </authorList>
    </citation>
    <scope>NUCLEOTIDE SEQUENCE [LARGE SCALE GENOMIC DNA]</scope>
</reference>
<name>A0AAV4W0V2_CAEEX</name>
<dbReference type="EMBL" id="BPLR01015473">
    <property type="protein sequence ID" value="GIY76327.1"/>
    <property type="molecule type" value="Genomic_DNA"/>
</dbReference>
<organism evidence="1 2">
    <name type="scientific">Caerostris extrusa</name>
    <name type="common">Bark spider</name>
    <name type="synonym">Caerostris bankana</name>
    <dbReference type="NCBI Taxonomy" id="172846"/>
    <lineage>
        <taxon>Eukaryota</taxon>
        <taxon>Metazoa</taxon>
        <taxon>Ecdysozoa</taxon>
        <taxon>Arthropoda</taxon>
        <taxon>Chelicerata</taxon>
        <taxon>Arachnida</taxon>
        <taxon>Araneae</taxon>
        <taxon>Araneomorphae</taxon>
        <taxon>Entelegynae</taxon>
        <taxon>Araneoidea</taxon>
        <taxon>Araneidae</taxon>
        <taxon>Caerostris</taxon>
    </lineage>
</organism>
<evidence type="ECO:0000313" key="1">
    <source>
        <dbReference type="EMBL" id="GIY76327.1"/>
    </source>
</evidence>
<protein>
    <submittedName>
        <fullName evidence="1">Uncharacterized protein</fullName>
    </submittedName>
</protein>
<dbReference type="AlphaFoldDB" id="A0AAV4W0V2"/>
<proteinExistence type="predicted"/>
<keyword evidence="2" id="KW-1185">Reference proteome</keyword>
<dbReference type="Proteomes" id="UP001054945">
    <property type="component" value="Unassembled WGS sequence"/>
</dbReference>
<sequence>MASSSYQKDFNAVEKQCEETICKQENRFLFTWKVASCECSPLFHARRMGVPEKSFCSVWPAQRVRRRCPCFLKGWGARRKSVLSRSPNPRREHALGVLKMGTAMWRRTFFARITVIGSTPDYPTYKGPWNTTK</sequence>